<dbReference type="AlphaFoldDB" id="I4C201"/>
<dbReference type="KEGG" id="dti:Desti_0869"/>
<dbReference type="Pfam" id="PF13192">
    <property type="entry name" value="Thioredoxin_3"/>
    <property type="match status" value="1"/>
</dbReference>
<evidence type="ECO:0000313" key="2">
    <source>
        <dbReference type="EMBL" id="AFM23592.1"/>
    </source>
</evidence>
<dbReference type="EMBL" id="CP003360">
    <property type="protein sequence ID" value="AFM23592.1"/>
    <property type="molecule type" value="Genomic_DNA"/>
</dbReference>
<dbReference type="InterPro" id="IPR012336">
    <property type="entry name" value="Thioredoxin-like_fold"/>
</dbReference>
<reference evidence="3" key="1">
    <citation type="submission" date="2012-06" db="EMBL/GenBank/DDBJ databases">
        <title>Complete sequence of chromosome of Desulfomonile tiedjei DSM 6799.</title>
        <authorList>
            <person name="Lucas S."/>
            <person name="Copeland A."/>
            <person name="Lapidus A."/>
            <person name="Glavina del Rio T."/>
            <person name="Dalin E."/>
            <person name="Tice H."/>
            <person name="Bruce D."/>
            <person name="Goodwin L."/>
            <person name="Pitluck S."/>
            <person name="Peters L."/>
            <person name="Ovchinnikova G."/>
            <person name="Zeytun A."/>
            <person name="Lu M."/>
            <person name="Kyrpides N."/>
            <person name="Mavromatis K."/>
            <person name="Ivanova N."/>
            <person name="Brettin T."/>
            <person name="Detter J.C."/>
            <person name="Han C."/>
            <person name="Larimer F."/>
            <person name="Land M."/>
            <person name="Hauser L."/>
            <person name="Markowitz V."/>
            <person name="Cheng J.-F."/>
            <person name="Hugenholtz P."/>
            <person name="Woyke T."/>
            <person name="Wu D."/>
            <person name="Spring S."/>
            <person name="Schroeder M."/>
            <person name="Brambilla E."/>
            <person name="Klenk H.-P."/>
            <person name="Eisen J.A."/>
        </authorList>
    </citation>
    <scope>NUCLEOTIDE SEQUENCE [LARGE SCALE GENOMIC DNA]</scope>
    <source>
        <strain evidence="3">ATCC 49306 / DSM 6799 / DCB-1</strain>
    </source>
</reference>
<dbReference type="STRING" id="706587.Desti_0869"/>
<dbReference type="InterPro" id="IPR005243">
    <property type="entry name" value="THIRX-like_proc"/>
</dbReference>
<dbReference type="Gene3D" id="3.40.30.10">
    <property type="entry name" value="Glutaredoxin"/>
    <property type="match status" value="1"/>
</dbReference>
<dbReference type="eggNOG" id="COG0526">
    <property type="taxonomic scope" value="Bacteria"/>
</dbReference>
<accession>I4C201</accession>
<gene>
    <name evidence="2" type="ordered locus">Desti_0869</name>
</gene>
<keyword evidence="3" id="KW-1185">Reference proteome</keyword>
<protein>
    <recommendedName>
        <fullName evidence="1">Thioredoxin-like fold domain-containing protein</fullName>
    </recommendedName>
</protein>
<dbReference type="NCBIfam" id="TIGR00412">
    <property type="entry name" value="redox_disulf_2"/>
    <property type="match status" value="1"/>
</dbReference>
<name>I4C201_DESTA</name>
<dbReference type="SUPFAM" id="SSF52833">
    <property type="entry name" value="Thioredoxin-like"/>
    <property type="match status" value="1"/>
</dbReference>
<sequence>MKVQILGSGCARCEDLYNNAVAALSRLKDSDTKVEKTADPEVFFRLKVNMTPALVIDDEVVSTGKLLTVDEIETELLKRSGE</sequence>
<evidence type="ECO:0000313" key="3">
    <source>
        <dbReference type="Proteomes" id="UP000006055"/>
    </source>
</evidence>
<dbReference type="Proteomes" id="UP000006055">
    <property type="component" value="Chromosome"/>
</dbReference>
<organism evidence="2 3">
    <name type="scientific">Desulfomonile tiedjei (strain ATCC 49306 / DSM 6799 / DCB-1)</name>
    <dbReference type="NCBI Taxonomy" id="706587"/>
    <lineage>
        <taxon>Bacteria</taxon>
        <taxon>Pseudomonadati</taxon>
        <taxon>Thermodesulfobacteriota</taxon>
        <taxon>Desulfomonilia</taxon>
        <taxon>Desulfomonilales</taxon>
        <taxon>Desulfomonilaceae</taxon>
        <taxon>Desulfomonile</taxon>
    </lineage>
</organism>
<dbReference type="PANTHER" id="PTHR36450">
    <property type="entry name" value="THIOREDOXIN"/>
    <property type="match status" value="1"/>
</dbReference>
<dbReference type="RefSeq" id="WP_014808748.1">
    <property type="nucleotide sequence ID" value="NC_018025.1"/>
</dbReference>
<dbReference type="HOGENOM" id="CLU_090389_18_2_7"/>
<dbReference type="InterPro" id="IPR036249">
    <property type="entry name" value="Thioredoxin-like_sf"/>
</dbReference>
<feature type="domain" description="Thioredoxin-like fold" evidence="1">
    <location>
        <begin position="1"/>
        <end position="73"/>
    </location>
</feature>
<dbReference type="PANTHER" id="PTHR36450:SF1">
    <property type="entry name" value="THIOREDOXIN"/>
    <property type="match status" value="1"/>
</dbReference>
<evidence type="ECO:0000259" key="1">
    <source>
        <dbReference type="Pfam" id="PF13192"/>
    </source>
</evidence>
<dbReference type="OrthoDB" id="9800630at2"/>
<proteinExistence type="predicted"/>